<keyword evidence="3" id="KW-1185">Reference proteome</keyword>
<gene>
    <name evidence="2" type="ORF">BXY39_0451</name>
</gene>
<dbReference type="EMBL" id="REFR01000009">
    <property type="protein sequence ID" value="RMB11963.1"/>
    <property type="molecule type" value="Genomic_DNA"/>
</dbReference>
<protein>
    <submittedName>
        <fullName evidence="2">Uncharacterized protein DUF4872</fullName>
    </submittedName>
</protein>
<name>A0A3M0D6R0_9PROT</name>
<sequence length="341" mass="37692">MHDRFDFRQSSDCIMSAMTNIMRYNGFDLPDALIYGLGEGYFFWYADLAPDESPPVLIGKNVFLEHRLFENIGASLTVHEPVSPPEIEASYAHITAGTPTVIKADPYYFTYIDWPGGDALHFGEHVLIVVSIEGQTAYLADVFEDGIVAVPLTELRAARGSVHGMEAMHPRHRWYQVTYPDTLGDPRKAVHGALDNMLRHMFDSEGDFGLAGIERAAGLYTDRLRQYLDTDLGQFAGACQAGGGRMLEGHCGAFNRGMFERFMVLAAHMLDKPALSNPVLESQALRSWQTLGDLIMQKSETALRAPDAPDLGDFDAIDEAFAEAVENEKALCRSIDHALAA</sequence>
<proteinExistence type="predicted"/>
<dbReference type="InParanoid" id="A0A3M0D6R0"/>
<organism evidence="2 3">
    <name type="scientific">Eilatimonas milleporae</name>
    <dbReference type="NCBI Taxonomy" id="911205"/>
    <lineage>
        <taxon>Bacteria</taxon>
        <taxon>Pseudomonadati</taxon>
        <taxon>Pseudomonadota</taxon>
        <taxon>Alphaproteobacteria</taxon>
        <taxon>Kordiimonadales</taxon>
        <taxon>Kordiimonadaceae</taxon>
        <taxon>Eilatimonas</taxon>
    </lineage>
</organism>
<feature type="domain" description="Butirosin biosynthesis protein H N-terminal" evidence="1">
    <location>
        <begin position="13"/>
        <end position="141"/>
    </location>
</feature>
<comment type="caution">
    <text evidence="2">The sequence shown here is derived from an EMBL/GenBank/DDBJ whole genome shotgun (WGS) entry which is preliminary data.</text>
</comment>
<accession>A0A3M0D6R0</accession>
<evidence type="ECO:0000313" key="3">
    <source>
        <dbReference type="Proteomes" id="UP000271227"/>
    </source>
</evidence>
<dbReference type="AlphaFoldDB" id="A0A3M0D6R0"/>
<reference evidence="2 3" key="1">
    <citation type="submission" date="2018-10" db="EMBL/GenBank/DDBJ databases">
        <title>Genomic Encyclopedia of Archaeal and Bacterial Type Strains, Phase II (KMG-II): from individual species to whole genera.</title>
        <authorList>
            <person name="Goeker M."/>
        </authorList>
    </citation>
    <scope>NUCLEOTIDE SEQUENCE [LARGE SCALE GENOMIC DNA]</scope>
    <source>
        <strain evidence="2 3">DSM 25217</strain>
    </source>
</reference>
<evidence type="ECO:0000259" key="1">
    <source>
        <dbReference type="Pfam" id="PF14399"/>
    </source>
</evidence>
<dbReference type="InterPro" id="IPR026935">
    <property type="entry name" value="BtrH_N"/>
</dbReference>
<evidence type="ECO:0000313" key="2">
    <source>
        <dbReference type="EMBL" id="RMB11963.1"/>
    </source>
</evidence>
<dbReference type="Pfam" id="PF14399">
    <property type="entry name" value="BtrH_N"/>
    <property type="match status" value="1"/>
</dbReference>
<dbReference type="Proteomes" id="UP000271227">
    <property type="component" value="Unassembled WGS sequence"/>
</dbReference>